<evidence type="ECO:0000256" key="1">
    <source>
        <dbReference type="SAM" id="MobiDB-lite"/>
    </source>
</evidence>
<dbReference type="Gene3D" id="1.10.357.40">
    <property type="entry name" value="YbiA-like"/>
    <property type="match status" value="1"/>
</dbReference>
<reference evidence="3" key="2">
    <citation type="submission" date="2023-06" db="EMBL/GenBank/DDBJ databases">
        <authorList>
            <consortium name="Lawrence Berkeley National Laboratory"/>
            <person name="Haridas S."/>
            <person name="Hensen N."/>
            <person name="Bonometti L."/>
            <person name="Westerberg I."/>
            <person name="Brannstrom I.O."/>
            <person name="Guillou S."/>
            <person name="Cros-Aarteil S."/>
            <person name="Calhoun S."/>
            <person name="Kuo A."/>
            <person name="Mondo S."/>
            <person name="Pangilinan J."/>
            <person name="Riley R."/>
            <person name="Labutti K."/>
            <person name="Andreopoulos B."/>
            <person name="Lipzen A."/>
            <person name="Chen C."/>
            <person name="Yanf M."/>
            <person name="Daum C."/>
            <person name="Ng V."/>
            <person name="Clum A."/>
            <person name="Steindorff A."/>
            <person name="Ohm R."/>
            <person name="Martin F."/>
            <person name="Silar P."/>
            <person name="Natvig D."/>
            <person name="Lalanne C."/>
            <person name="Gautier V."/>
            <person name="Ament-Velasquez S.L."/>
            <person name="Kruys A."/>
            <person name="Hutchinson M.I."/>
            <person name="Powell A.J."/>
            <person name="Barry K."/>
            <person name="Miller A.N."/>
            <person name="Grigoriev I.V."/>
            <person name="Debuchy R."/>
            <person name="Gladieux P."/>
            <person name="Thoren M.H."/>
            <person name="Johannesson H."/>
        </authorList>
    </citation>
    <scope>NUCLEOTIDE SEQUENCE</scope>
    <source>
        <strain evidence="3">CBS 955.72</strain>
    </source>
</reference>
<name>A0AAJ0M7W7_9PEZI</name>
<evidence type="ECO:0000313" key="4">
    <source>
        <dbReference type="Proteomes" id="UP001275084"/>
    </source>
</evidence>
<dbReference type="EMBL" id="JAUIQD010000008">
    <property type="protein sequence ID" value="KAK3341140.1"/>
    <property type="molecule type" value="Genomic_DNA"/>
</dbReference>
<gene>
    <name evidence="3" type="ORF">B0T25DRAFT_573546</name>
</gene>
<dbReference type="CDD" id="cd15457">
    <property type="entry name" value="NADAR"/>
    <property type="match status" value="1"/>
</dbReference>
<dbReference type="InterPro" id="IPR012816">
    <property type="entry name" value="NADAR"/>
</dbReference>
<comment type="caution">
    <text evidence="3">The sequence shown here is derived from an EMBL/GenBank/DDBJ whole genome shotgun (WGS) entry which is preliminary data.</text>
</comment>
<dbReference type="AlphaFoldDB" id="A0AAJ0M7W7"/>
<dbReference type="Proteomes" id="UP001275084">
    <property type="component" value="Unassembled WGS sequence"/>
</dbReference>
<dbReference type="SUPFAM" id="SSF143990">
    <property type="entry name" value="YbiA-like"/>
    <property type="match status" value="1"/>
</dbReference>
<feature type="domain" description="NADAR" evidence="2">
    <location>
        <begin position="51"/>
        <end position="222"/>
    </location>
</feature>
<evidence type="ECO:0000313" key="3">
    <source>
        <dbReference type="EMBL" id="KAK3341140.1"/>
    </source>
</evidence>
<organism evidence="3 4">
    <name type="scientific">Lasiosphaeria hispida</name>
    <dbReference type="NCBI Taxonomy" id="260671"/>
    <lineage>
        <taxon>Eukaryota</taxon>
        <taxon>Fungi</taxon>
        <taxon>Dikarya</taxon>
        <taxon>Ascomycota</taxon>
        <taxon>Pezizomycotina</taxon>
        <taxon>Sordariomycetes</taxon>
        <taxon>Sordariomycetidae</taxon>
        <taxon>Sordariales</taxon>
        <taxon>Lasiosphaeriaceae</taxon>
        <taxon>Lasiosphaeria</taxon>
    </lineage>
</organism>
<accession>A0AAJ0M7W7</accession>
<reference evidence="3" key="1">
    <citation type="journal article" date="2023" name="Mol. Phylogenet. Evol.">
        <title>Genome-scale phylogeny and comparative genomics of the fungal order Sordariales.</title>
        <authorList>
            <person name="Hensen N."/>
            <person name="Bonometti L."/>
            <person name="Westerberg I."/>
            <person name="Brannstrom I.O."/>
            <person name="Guillou S."/>
            <person name="Cros-Aarteil S."/>
            <person name="Calhoun S."/>
            <person name="Haridas S."/>
            <person name="Kuo A."/>
            <person name="Mondo S."/>
            <person name="Pangilinan J."/>
            <person name="Riley R."/>
            <person name="LaButti K."/>
            <person name="Andreopoulos B."/>
            <person name="Lipzen A."/>
            <person name="Chen C."/>
            <person name="Yan M."/>
            <person name="Daum C."/>
            <person name="Ng V."/>
            <person name="Clum A."/>
            <person name="Steindorff A."/>
            <person name="Ohm R.A."/>
            <person name="Martin F."/>
            <person name="Silar P."/>
            <person name="Natvig D.O."/>
            <person name="Lalanne C."/>
            <person name="Gautier V."/>
            <person name="Ament-Velasquez S.L."/>
            <person name="Kruys A."/>
            <person name="Hutchinson M.I."/>
            <person name="Powell A.J."/>
            <person name="Barry K."/>
            <person name="Miller A.N."/>
            <person name="Grigoriev I.V."/>
            <person name="Debuchy R."/>
            <person name="Gladieux P."/>
            <person name="Hiltunen Thoren M."/>
            <person name="Johannesson H."/>
        </authorList>
    </citation>
    <scope>NUCLEOTIDE SEQUENCE</scope>
    <source>
        <strain evidence="3">CBS 955.72</strain>
    </source>
</reference>
<feature type="region of interest" description="Disordered" evidence="1">
    <location>
        <begin position="1"/>
        <end position="44"/>
    </location>
</feature>
<dbReference type="InterPro" id="IPR037238">
    <property type="entry name" value="YbiA-like_sf"/>
</dbReference>
<feature type="compositionally biased region" description="Polar residues" evidence="1">
    <location>
        <begin position="1"/>
        <end position="11"/>
    </location>
</feature>
<protein>
    <recommendedName>
        <fullName evidence="2">NADAR domain-containing protein</fullName>
    </recommendedName>
</protein>
<proteinExistence type="predicted"/>
<sequence>MPATTRSNKGATTLAKKKKQNEKAVSTARLEDAPSGAEITTPTASPNSPVYFWRETETKTGWLSQWYPCAFTDEEGIHYETAEHYMMYQKAVLFSDPAVGAQILAASHPRQVKALGRKVKGFDYRIWNGQREDIVRKGTLLKFTRAVSEEGLRLGSTAEAPLVTPLTLRQLLLSTGDREIVEASPMDKIWGIGFGTAEADRSRGRWGLNLLGKALMRVRDDFKREDEQGEKQGEEIGT</sequence>
<dbReference type="Pfam" id="PF08719">
    <property type="entry name" value="NADAR"/>
    <property type="match status" value="1"/>
</dbReference>
<dbReference type="NCBIfam" id="TIGR02464">
    <property type="entry name" value="ribofla_fusion"/>
    <property type="match status" value="1"/>
</dbReference>
<evidence type="ECO:0000259" key="2">
    <source>
        <dbReference type="Pfam" id="PF08719"/>
    </source>
</evidence>
<keyword evidence="4" id="KW-1185">Reference proteome</keyword>